<dbReference type="NCBIfam" id="TIGR03725">
    <property type="entry name" value="T6A_YeaZ"/>
    <property type="match status" value="1"/>
</dbReference>
<dbReference type="AlphaFoldDB" id="A0A1M5DP32"/>
<name>A0A1M5DP32_9BACT</name>
<sequence>MILNIDTAVAGASIALSQGSEILASATNEAAKESAGWLQPAIKELMQAGGYPLSALDAIAVSVGPGSYTGLRVGMASAKGLCYALQKPLIAISTLEMMAAAAKKVVPEAELYCPMIDARRMEVFTAIYNRVLQPIVPPHNLILDAHSFSDLLAAHRVCIFGNGSDKFKPLLKEGQALFATIYPHAVQLAELALEQYKKGHFADIAYTEPFYIKAFYTTQARS</sequence>
<accession>A0A1M5DP32</accession>
<proteinExistence type="predicted"/>
<evidence type="ECO:0000259" key="1">
    <source>
        <dbReference type="Pfam" id="PF00814"/>
    </source>
</evidence>
<gene>
    <name evidence="2" type="ORF">SAMN05444008_11126</name>
</gene>
<evidence type="ECO:0000313" key="3">
    <source>
        <dbReference type="Proteomes" id="UP000184368"/>
    </source>
</evidence>
<protein>
    <submittedName>
        <fullName evidence="2">tRNA threonylcarbamoyladenosine biosynthesis protein TsaB</fullName>
    </submittedName>
</protein>
<dbReference type="Gene3D" id="3.30.420.40">
    <property type="match status" value="2"/>
</dbReference>
<dbReference type="InterPro" id="IPR000905">
    <property type="entry name" value="Gcp-like_dom"/>
</dbReference>
<evidence type="ECO:0000313" key="2">
    <source>
        <dbReference type="EMBL" id="SHF68769.1"/>
    </source>
</evidence>
<organism evidence="2 3">
    <name type="scientific">Cnuella takakiae</name>
    <dbReference type="NCBI Taxonomy" id="1302690"/>
    <lineage>
        <taxon>Bacteria</taxon>
        <taxon>Pseudomonadati</taxon>
        <taxon>Bacteroidota</taxon>
        <taxon>Chitinophagia</taxon>
        <taxon>Chitinophagales</taxon>
        <taxon>Chitinophagaceae</taxon>
        <taxon>Cnuella</taxon>
    </lineage>
</organism>
<dbReference type="CDD" id="cd24032">
    <property type="entry name" value="ASKHA_NBD_TsaB"/>
    <property type="match status" value="1"/>
</dbReference>
<dbReference type="EMBL" id="FQUO01000011">
    <property type="protein sequence ID" value="SHF68769.1"/>
    <property type="molecule type" value="Genomic_DNA"/>
</dbReference>
<dbReference type="GO" id="GO:0002949">
    <property type="term" value="P:tRNA threonylcarbamoyladenosine modification"/>
    <property type="evidence" value="ECO:0007669"/>
    <property type="project" value="InterPro"/>
</dbReference>
<dbReference type="SUPFAM" id="SSF53067">
    <property type="entry name" value="Actin-like ATPase domain"/>
    <property type="match status" value="2"/>
</dbReference>
<dbReference type="PANTHER" id="PTHR11735:SF11">
    <property type="entry name" value="TRNA THREONYLCARBAMOYLADENOSINE BIOSYNTHESIS PROTEIN TSAB"/>
    <property type="match status" value="1"/>
</dbReference>
<dbReference type="Pfam" id="PF00814">
    <property type="entry name" value="TsaD"/>
    <property type="match status" value="1"/>
</dbReference>
<keyword evidence="3" id="KW-1185">Reference proteome</keyword>
<reference evidence="2 3" key="1">
    <citation type="submission" date="2016-11" db="EMBL/GenBank/DDBJ databases">
        <authorList>
            <person name="Jaros S."/>
            <person name="Januszkiewicz K."/>
            <person name="Wedrychowicz H."/>
        </authorList>
    </citation>
    <scope>NUCLEOTIDE SEQUENCE [LARGE SCALE GENOMIC DNA]</scope>
    <source>
        <strain evidence="2 3">DSM 26897</strain>
    </source>
</reference>
<dbReference type="STRING" id="1302690.BUE76_20065"/>
<dbReference type="GO" id="GO:0005829">
    <property type="term" value="C:cytosol"/>
    <property type="evidence" value="ECO:0007669"/>
    <property type="project" value="TreeGrafter"/>
</dbReference>
<dbReference type="PANTHER" id="PTHR11735">
    <property type="entry name" value="TRNA N6-ADENOSINE THREONYLCARBAMOYLTRANSFERASE"/>
    <property type="match status" value="1"/>
</dbReference>
<feature type="domain" description="Gcp-like" evidence="1">
    <location>
        <begin position="29"/>
        <end position="129"/>
    </location>
</feature>
<dbReference type="InterPro" id="IPR043129">
    <property type="entry name" value="ATPase_NBD"/>
</dbReference>
<dbReference type="Proteomes" id="UP000184368">
    <property type="component" value="Unassembled WGS sequence"/>
</dbReference>
<dbReference type="InterPro" id="IPR022496">
    <property type="entry name" value="T6A_TsaB"/>
</dbReference>